<dbReference type="NCBIfam" id="TIGR01617">
    <property type="entry name" value="arsC_related"/>
    <property type="match status" value="1"/>
</dbReference>
<evidence type="ECO:0000313" key="4">
    <source>
        <dbReference type="Proteomes" id="UP000035444"/>
    </source>
</evidence>
<dbReference type="NCBIfam" id="NF008107">
    <property type="entry name" value="PRK10853.1"/>
    <property type="match status" value="1"/>
</dbReference>
<dbReference type="Pfam" id="PF03960">
    <property type="entry name" value="ArsC"/>
    <property type="match status" value="1"/>
</dbReference>
<organism evidence="3 4">
    <name type="scientific">Kiloniella spongiae</name>
    <dbReference type="NCBI Taxonomy" id="1489064"/>
    <lineage>
        <taxon>Bacteria</taxon>
        <taxon>Pseudomonadati</taxon>
        <taxon>Pseudomonadota</taxon>
        <taxon>Alphaproteobacteria</taxon>
        <taxon>Rhodospirillales</taxon>
        <taxon>Kiloniellaceae</taxon>
        <taxon>Kiloniella</taxon>
    </lineage>
</organism>
<sequence>MIKLYGIKNCDTCRKALKTLSAAGLDHQYHDFRVDGLSAEDLDKWIAAVGWEKLLNKRGTTWRNLSDDIKDSVNETVARDLMLENPTLIKRPVSDTPQGVIVGFTNNEQTLLGL</sequence>
<evidence type="ECO:0000256" key="1">
    <source>
        <dbReference type="ARBA" id="ARBA00007198"/>
    </source>
</evidence>
<dbReference type="RefSeq" id="WP_047762471.1">
    <property type="nucleotide sequence ID" value="NZ_LAQL01000002.1"/>
</dbReference>
<evidence type="ECO:0000313" key="3">
    <source>
        <dbReference type="EMBL" id="KLN62348.1"/>
    </source>
</evidence>
<dbReference type="EMBL" id="LAQL01000002">
    <property type="protein sequence ID" value="KLN62348.1"/>
    <property type="molecule type" value="Genomic_DNA"/>
</dbReference>
<dbReference type="PANTHER" id="PTHR30041">
    <property type="entry name" value="ARSENATE REDUCTASE"/>
    <property type="match status" value="1"/>
</dbReference>
<dbReference type="Gene3D" id="3.40.30.10">
    <property type="entry name" value="Glutaredoxin"/>
    <property type="match status" value="1"/>
</dbReference>
<keyword evidence="4" id="KW-1185">Reference proteome</keyword>
<reference evidence="3 4" key="1">
    <citation type="submission" date="2015-03" db="EMBL/GenBank/DDBJ databases">
        <title>Genome Sequence of Kiloniella spongiae MEBiC09566, isolated from a marine sponge.</title>
        <authorList>
            <person name="Shao Z."/>
            <person name="Wang L."/>
            <person name="Li X."/>
        </authorList>
    </citation>
    <scope>NUCLEOTIDE SEQUENCE [LARGE SCALE GENOMIC DNA]</scope>
    <source>
        <strain evidence="3 4">MEBiC09566</strain>
    </source>
</reference>
<dbReference type="InterPro" id="IPR006660">
    <property type="entry name" value="Arsenate_reductase-like"/>
</dbReference>
<dbReference type="InterPro" id="IPR036249">
    <property type="entry name" value="Thioredoxin-like_sf"/>
</dbReference>
<gene>
    <name evidence="3" type="ORF">WH96_02230</name>
</gene>
<protein>
    <submittedName>
        <fullName evidence="3">ArsC family transcriptional regulator</fullName>
    </submittedName>
</protein>
<name>A0A0H2MIV7_9PROT</name>
<dbReference type="Proteomes" id="UP000035444">
    <property type="component" value="Unassembled WGS sequence"/>
</dbReference>
<dbReference type="STRING" id="1489064.WH96_02230"/>
<accession>A0A0H2MIV7</accession>
<dbReference type="PROSITE" id="PS51353">
    <property type="entry name" value="ARSC"/>
    <property type="match status" value="1"/>
</dbReference>
<dbReference type="InterPro" id="IPR006504">
    <property type="entry name" value="Tscrpt_reg_Spx/MgsR"/>
</dbReference>
<dbReference type="OrthoDB" id="9803749at2"/>
<comment type="similarity">
    <text evidence="1 2">Belongs to the ArsC family.</text>
</comment>
<proteinExistence type="inferred from homology"/>
<dbReference type="CDD" id="cd03035">
    <property type="entry name" value="ArsC_Yffb"/>
    <property type="match status" value="1"/>
</dbReference>
<dbReference type="PANTHER" id="PTHR30041:SF8">
    <property type="entry name" value="PROTEIN YFFB"/>
    <property type="match status" value="1"/>
</dbReference>
<comment type="caution">
    <text evidence="3">The sequence shown here is derived from an EMBL/GenBank/DDBJ whole genome shotgun (WGS) entry which is preliminary data.</text>
</comment>
<evidence type="ECO:0000256" key="2">
    <source>
        <dbReference type="PROSITE-ProRule" id="PRU01282"/>
    </source>
</evidence>
<dbReference type="SUPFAM" id="SSF52833">
    <property type="entry name" value="Thioredoxin-like"/>
    <property type="match status" value="1"/>
</dbReference>
<dbReference type="AlphaFoldDB" id="A0A0H2MIV7"/>
<dbReference type="PATRIC" id="fig|1489064.4.peg.1373"/>